<evidence type="ECO:0000313" key="4">
    <source>
        <dbReference type="Proteomes" id="UP000215767"/>
    </source>
</evidence>
<dbReference type="RefSeq" id="WP_094843197.1">
    <property type="nucleotide sequence ID" value="NZ_NEVS01000004.1"/>
</dbReference>
<dbReference type="InterPro" id="IPR002347">
    <property type="entry name" value="SDR_fam"/>
</dbReference>
<dbReference type="Gene3D" id="3.40.50.720">
    <property type="entry name" value="NAD(P)-binding Rossmann-like Domain"/>
    <property type="match status" value="1"/>
</dbReference>
<feature type="domain" description="Ketoreductase" evidence="2">
    <location>
        <begin position="7"/>
        <end position="186"/>
    </location>
</feature>
<dbReference type="Pfam" id="PF13561">
    <property type="entry name" value="adh_short_C2"/>
    <property type="match status" value="1"/>
</dbReference>
<evidence type="ECO:0000259" key="2">
    <source>
        <dbReference type="SMART" id="SM00822"/>
    </source>
</evidence>
<name>A0A261UJU2_9BORD</name>
<dbReference type="CDD" id="cd05233">
    <property type="entry name" value="SDR_c"/>
    <property type="match status" value="1"/>
</dbReference>
<keyword evidence="4" id="KW-1185">Reference proteome</keyword>
<dbReference type="PRINTS" id="PR00081">
    <property type="entry name" value="GDHRDH"/>
</dbReference>
<comment type="similarity">
    <text evidence="1">Belongs to the short-chain dehydrogenases/reductases (SDR) family.</text>
</comment>
<dbReference type="PANTHER" id="PTHR42760:SF40">
    <property type="entry name" value="3-OXOACYL-[ACYL-CARRIER-PROTEIN] REDUCTASE, CHLOROPLASTIC"/>
    <property type="match status" value="1"/>
</dbReference>
<reference evidence="4" key="1">
    <citation type="submission" date="2017-05" db="EMBL/GenBank/DDBJ databases">
        <title>Complete and WGS of Bordetella genogroups.</title>
        <authorList>
            <person name="Spilker T."/>
            <person name="Lipuma J."/>
        </authorList>
    </citation>
    <scope>NUCLEOTIDE SEQUENCE [LARGE SCALE GENOMIC DNA]</scope>
    <source>
        <strain evidence="4">AU8856</strain>
    </source>
</reference>
<dbReference type="InterPro" id="IPR036291">
    <property type="entry name" value="NAD(P)-bd_dom_sf"/>
</dbReference>
<dbReference type="InterPro" id="IPR020904">
    <property type="entry name" value="Sc_DH/Rdtase_CS"/>
</dbReference>
<dbReference type="PROSITE" id="PS00061">
    <property type="entry name" value="ADH_SHORT"/>
    <property type="match status" value="1"/>
</dbReference>
<comment type="caution">
    <text evidence="3">The sequence shown here is derived from an EMBL/GenBank/DDBJ whole genome shotgun (WGS) entry which is preliminary data.</text>
</comment>
<protein>
    <submittedName>
        <fullName evidence="3">Short-chain dehydrogenase</fullName>
    </submittedName>
</protein>
<dbReference type="GO" id="GO:0030497">
    <property type="term" value="P:fatty acid elongation"/>
    <property type="evidence" value="ECO:0007669"/>
    <property type="project" value="TreeGrafter"/>
</dbReference>
<evidence type="ECO:0000313" key="3">
    <source>
        <dbReference type="EMBL" id="OZI61807.1"/>
    </source>
</evidence>
<gene>
    <name evidence="3" type="ORF">CAL28_21420</name>
</gene>
<dbReference type="Proteomes" id="UP000215767">
    <property type="component" value="Unassembled WGS sequence"/>
</dbReference>
<dbReference type="OrthoDB" id="9803333at2"/>
<proteinExistence type="inferred from homology"/>
<accession>A0A261UJU2</accession>
<dbReference type="SUPFAM" id="SSF51735">
    <property type="entry name" value="NAD(P)-binding Rossmann-fold domains"/>
    <property type="match status" value="1"/>
</dbReference>
<dbReference type="SMART" id="SM00822">
    <property type="entry name" value="PKS_KR"/>
    <property type="match status" value="1"/>
</dbReference>
<dbReference type="PANTHER" id="PTHR42760">
    <property type="entry name" value="SHORT-CHAIN DEHYDROGENASES/REDUCTASES FAMILY MEMBER"/>
    <property type="match status" value="1"/>
</dbReference>
<sequence>MPESMAGTVAVTGGSRGIGAAISIELARAGFNVACLSRSGALPDPSSLDEADRHRLAPMRCDVTDTGSVARTFKAIPDLFGTEIVGLVNNAGIHLHGPSATFPLADFEQVMRANTSSVYIVSQAAYPYLSASPSTLIVNIGSFYDKLGVRSNAAYCASKAAVGALSRCLAVEWARDGIRVLNVAPGYVETDLNRDALNQGPLESFLKKRIPRGEHGQAADIGRLVAMLYRLPGHFLTGETLYVDGGQGIAL</sequence>
<evidence type="ECO:0000256" key="1">
    <source>
        <dbReference type="ARBA" id="ARBA00006484"/>
    </source>
</evidence>
<dbReference type="EMBL" id="NEVS01000004">
    <property type="protein sequence ID" value="OZI61807.1"/>
    <property type="molecule type" value="Genomic_DNA"/>
</dbReference>
<dbReference type="InterPro" id="IPR057326">
    <property type="entry name" value="KR_dom"/>
</dbReference>
<dbReference type="GO" id="GO:0016616">
    <property type="term" value="F:oxidoreductase activity, acting on the CH-OH group of donors, NAD or NADP as acceptor"/>
    <property type="evidence" value="ECO:0007669"/>
    <property type="project" value="UniProtKB-ARBA"/>
</dbReference>
<organism evidence="3 4">
    <name type="scientific">Bordetella genomosp. 11</name>
    <dbReference type="NCBI Taxonomy" id="1416808"/>
    <lineage>
        <taxon>Bacteria</taxon>
        <taxon>Pseudomonadati</taxon>
        <taxon>Pseudomonadota</taxon>
        <taxon>Betaproteobacteria</taxon>
        <taxon>Burkholderiales</taxon>
        <taxon>Alcaligenaceae</taxon>
        <taxon>Bordetella</taxon>
    </lineage>
</organism>
<dbReference type="AlphaFoldDB" id="A0A261UJU2"/>
<dbReference type="PRINTS" id="PR00080">
    <property type="entry name" value="SDRFAMILY"/>
</dbReference>